<dbReference type="EMBL" id="NRSH01000170">
    <property type="protein sequence ID" value="MBK1727527.1"/>
    <property type="molecule type" value="Genomic_DNA"/>
</dbReference>
<name>A0ABS1E8T2_9GAMM</name>
<dbReference type="PROSITE" id="PS01044">
    <property type="entry name" value="SQUALEN_PHYTOEN_SYN_1"/>
    <property type="match status" value="1"/>
</dbReference>
<dbReference type="PANTHER" id="PTHR31480">
    <property type="entry name" value="BIFUNCTIONAL LYCOPENE CYCLASE/PHYTOENE SYNTHASE"/>
    <property type="match status" value="1"/>
</dbReference>
<dbReference type="InterPro" id="IPR002060">
    <property type="entry name" value="Squ/phyt_synthse"/>
</dbReference>
<dbReference type="SFLD" id="SFLDS00005">
    <property type="entry name" value="Isoprenoid_Synthase_Type_I"/>
    <property type="match status" value="1"/>
</dbReference>
<accession>A0ABS1E8T2</accession>
<evidence type="ECO:0000256" key="1">
    <source>
        <dbReference type="ARBA" id="ARBA00022679"/>
    </source>
</evidence>
<dbReference type="SFLD" id="SFLDG01018">
    <property type="entry name" value="Squalene/Phytoene_Synthase_Lik"/>
    <property type="match status" value="1"/>
</dbReference>
<dbReference type="Gene3D" id="1.10.600.10">
    <property type="entry name" value="Farnesyl Diphosphate Synthase"/>
    <property type="match status" value="1"/>
</dbReference>
<dbReference type="InterPro" id="IPR033904">
    <property type="entry name" value="Trans_IPPS_HH"/>
</dbReference>
<proteinExistence type="predicted"/>
<comment type="caution">
    <text evidence="2">The sequence shown here is derived from an EMBL/GenBank/DDBJ whole genome shotgun (WGS) entry which is preliminary data.</text>
</comment>
<dbReference type="PROSITE" id="PS01045">
    <property type="entry name" value="SQUALEN_PHYTOEN_SYN_2"/>
    <property type="match status" value="1"/>
</dbReference>
<dbReference type="Pfam" id="PF00494">
    <property type="entry name" value="SQS_PSY"/>
    <property type="match status" value="1"/>
</dbReference>
<evidence type="ECO:0000313" key="3">
    <source>
        <dbReference type="Proteomes" id="UP000738126"/>
    </source>
</evidence>
<organism evidence="2 3">
    <name type="scientific">Halorhodospira neutriphila</name>
    <dbReference type="NCBI Taxonomy" id="168379"/>
    <lineage>
        <taxon>Bacteria</taxon>
        <taxon>Pseudomonadati</taxon>
        <taxon>Pseudomonadota</taxon>
        <taxon>Gammaproteobacteria</taxon>
        <taxon>Chromatiales</taxon>
        <taxon>Ectothiorhodospiraceae</taxon>
        <taxon>Halorhodospira</taxon>
    </lineage>
</organism>
<dbReference type="RefSeq" id="WP_200260986.1">
    <property type="nucleotide sequence ID" value="NZ_NRSH01000170.1"/>
</dbReference>
<dbReference type="Proteomes" id="UP000738126">
    <property type="component" value="Unassembled WGS sequence"/>
</dbReference>
<evidence type="ECO:0000313" key="2">
    <source>
        <dbReference type="EMBL" id="MBK1727527.1"/>
    </source>
</evidence>
<protein>
    <submittedName>
        <fullName evidence="2">Phytoene synthase</fullName>
    </submittedName>
</protein>
<dbReference type="InterPro" id="IPR019845">
    <property type="entry name" value="Squalene/phytoene_synthase_CS"/>
</dbReference>
<keyword evidence="3" id="KW-1185">Reference proteome</keyword>
<keyword evidence="1" id="KW-0808">Transferase</keyword>
<dbReference type="CDD" id="cd00683">
    <property type="entry name" value="Trans_IPPS_HH"/>
    <property type="match status" value="1"/>
</dbReference>
<dbReference type="InterPro" id="IPR044843">
    <property type="entry name" value="Trans_IPPS_bact-type"/>
</dbReference>
<sequence>MRVPSPDPDLAPEPYLLSTDRTACRASLCTGSRTFLAASWLLPRSARDPATALYAFCRLADDAVDESGEEAQDAALEALYRRLERVYAGCPERDPADRAFSCVVHQFRIPAELPAALIEGFAWDAAGRRYETLDDLYAYAVRVAGTVGVMMALLMGVRSPGPLARACDLGVAMQLTNIARDVGEDARQGRLYLPRQWLREAGLDPDAFLAAPRFTPELAGVIQRLLHYADTLYERSMAGFPALPARVRPGICAARLLYAEIGRELERRGLDAVNQRAVVSGRRKARVLSGVAATLARAPRDCSAPPLAQAEFLIEAVEASAAAASPGPIEGRVAWVLELFDRLEQRSAAARSG</sequence>
<gene>
    <name evidence="2" type="ORF">CKO13_10990</name>
</gene>
<dbReference type="SFLD" id="SFLDG01212">
    <property type="entry name" value="Phytoene_synthase_like"/>
    <property type="match status" value="1"/>
</dbReference>
<dbReference type="InterPro" id="IPR008949">
    <property type="entry name" value="Isoprenoid_synthase_dom_sf"/>
</dbReference>
<dbReference type="SUPFAM" id="SSF48576">
    <property type="entry name" value="Terpenoid synthases"/>
    <property type="match status" value="1"/>
</dbReference>
<reference evidence="2 3" key="1">
    <citation type="journal article" date="2020" name="Microorganisms">
        <title>Osmotic Adaptation and Compatible Solute Biosynthesis of Phototrophic Bacteria as Revealed from Genome Analyses.</title>
        <authorList>
            <person name="Imhoff J.F."/>
            <person name="Rahn T."/>
            <person name="Kunzel S."/>
            <person name="Keller A."/>
            <person name="Neulinger S.C."/>
        </authorList>
    </citation>
    <scope>NUCLEOTIDE SEQUENCE [LARGE SCALE GENOMIC DNA]</scope>
    <source>
        <strain evidence="2 3">DSM 15116</strain>
    </source>
</reference>